<evidence type="ECO:0000313" key="18">
    <source>
        <dbReference type="Proteomes" id="UP000504634"/>
    </source>
</evidence>
<keyword evidence="10" id="KW-0249">Electron transport</keyword>
<evidence type="ECO:0000256" key="9">
    <source>
        <dbReference type="ARBA" id="ARBA00022946"/>
    </source>
</evidence>
<reference evidence="19" key="1">
    <citation type="submission" date="2025-08" db="UniProtKB">
        <authorList>
            <consortium name="RefSeq"/>
        </authorList>
    </citation>
    <scope>IDENTIFICATION</scope>
    <source>
        <strain evidence="19">11010-0011.00</strain>
        <tissue evidence="19">Whole body</tissue>
    </source>
</reference>
<comment type="subcellular location">
    <subcellularLocation>
        <location evidence="2">Mitochondrion inner membrane</location>
        <topology evidence="2">Single-pass membrane protein</topology>
    </subcellularLocation>
</comment>
<evidence type="ECO:0000256" key="6">
    <source>
        <dbReference type="ARBA" id="ARBA00022660"/>
    </source>
</evidence>
<proteinExistence type="inferred from homology"/>
<sequence length="153" mass="17112">MSALIRLTSRALALQRSMALNQTATLSACRTIKTSPKKDETVAAPASVTAEDFANPSPKNWVSYGFDYKSEKEDRNAAKSTFFVSVTLCLVWGTFFWAYLPDTQIRDWAQREGYLELRRREQAGVDLVSPNYVDPASIVLPSDEDLANTEIII</sequence>
<dbReference type="GO" id="GO:0005743">
    <property type="term" value="C:mitochondrial inner membrane"/>
    <property type="evidence" value="ECO:0007669"/>
    <property type="project" value="UniProtKB-SubCell"/>
</dbReference>
<comment type="subunit">
    <text evidence="16">Complex I is composed of 45 different subunits. Interacts with BCAP31.</text>
</comment>
<comment type="similarity">
    <text evidence="3">Belongs to the complex I NDUFB11 subunit family.</text>
</comment>
<evidence type="ECO:0000313" key="19">
    <source>
        <dbReference type="RefSeq" id="XP_030369855.1"/>
    </source>
</evidence>
<dbReference type="PANTHER" id="PTHR13327">
    <property type="entry name" value="NADH-UBIQUINONE OXIDOREDUCTASE ESSS SUBUNIT, MITOCHONDRIAL PRECURSOR"/>
    <property type="match status" value="1"/>
</dbReference>
<accession>A0A6J2T3N6</accession>
<dbReference type="PROSITE" id="PS51257">
    <property type="entry name" value="PROKAR_LIPOPROTEIN"/>
    <property type="match status" value="1"/>
</dbReference>
<keyword evidence="11 17" id="KW-1133">Transmembrane helix</keyword>
<evidence type="ECO:0000256" key="10">
    <source>
        <dbReference type="ARBA" id="ARBA00022982"/>
    </source>
</evidence>
<dbReference type="OrthoDB" id="5917019at2759"/>
<gene>
    <name evidence="19" type="primary">LOC115620647</name>
</gene>
<evidence type="ECO:0000256" key="3">
    <source>
        <dbReference type="ARBA" id="ARBA00008915"/>
    </source>
</evidence>
<evidence type="ECO:0000256" key="14">
    <source>
        <dbReference type="ARBA" id="ARBA00030753"/>
    </source>
</evidence>
<evidence type="ECO:0000256" key="13">
    <source>
        <dbReference type="ARBA" id="ARBA00023136"/>
    </source>
</evidence>
<evidence type="ECO:0000256" key="7">
    <source>
        <dbReference type="ARBA" id="ARBA00022692"/>
    </source>
</evidence>
<evidence type="ECO:0000256" key="1">
    <source>
        <dbReference type="ARBA" id="ARBA00003195"/>
    </source>
</evidence>
<keyword evidence="8" id="KW-0999">Mitochondrion inner membrane</keyword>
<protein>
    <recommendedName>
        <fullName evidence="4">NADH dehydrogenase [ubiquinone] 1 beta subcomplex subunit 11, mitochondrial</fullName>
    </recommendedName>
    <alternativeName>
        <fullName evidence="15">Complex I-ESSS</fullName>
    </alternativeName>
    <alternativeName>
        <fullName evidence="14">NADH-ubiquinone oxidoreductase ESSS subunit</fullName>
    </alternativeName>
</protein>
<keyword evidence="5" id="KW-0813">Transport</keyword>
<evidence type="ECO:0000256" key="12">
    <source>
        <dbReference type="ARBA" id="ARBA00023128"/>
    </source>
</evidence>
<comment type="function">
    <text evidence="1">Accessory subunit of the mitochondrial membrane respiratory chain NADH dehydrogenase (Complex I), that is believed not to be involved in catalysis. Complex I functions in the transfer of electrons from NADH to the respiratory chain. The immediate electron acceptor for the enzyme is believed to be ubiquinone.</text>
</comment>
<evidence type="ECO:0000256" key="8">
    <source>
        <dbReference type="ARBA" id="ARBA00022792"/>
    </source>
</evidence>
<dbReference type="Proteomes" id="UP000504634">
    <property type="component" value="Unplaced"/>
</dbReference>
<keyword evidence="7 17" id="KW-0812">Transmembrane</keyword>
<keyword evidence="18" id="KW-1185">Reference proteome</keyword>
<dbReference type="GeneID" id="115620647"/>
<keyword evidence="13 17" id="KW-0472">Membrane</keyword>
<dbReference type="Pfam" id="PF10183">
    <property type="entry name" value="ESSS"/>
    <property type="match status" value="1"/>
</dbReference>
<keyword evidence="12" id="KW-0496">Mitochondrion</keyword>
<keyword evidence="9" id="KW-0809">Transit peptide</keyword>
<evidence type="ECO:0000256" key="2">
    <source>
        <dbReference type="ARBA" id="ARBA00004434"/>
    </source>
</evidence>
<organism evidence="18 19">
    <name type="scientific">Drosophila lebanonensis</name>
    <name type="common">Fruit fly</name>
    <name type="synonym">Scaptodrosophila lebanonensis</name>
    <dbReference type="NCBI Taxonomy" id="7225"/>
    <lineage>
        <taxon>Eukaryota</taxon>
        <taxon>Metazoa</taxon>
        <taxon>Ecdysozoa</taxon>
        <taxon>Arthropoda</taxon>
        <taxon>Hexapoda</taxon>
        <taxon>Insecta</taxon>
        <taxon>Pterygota</taxon>
        <taxon>Neoptera</taxon>
        <taxon>Endopterygota</taxon>
        <taxon>Diptera</taxon>
        <taxon>Brachycera</taxon>
        <taxon>Muscomorpha</taxon>
        <taxon>Ephydroidea</taxon>
        <taxon>Drosophilidae</taxon>
        <taxon>Scaptodrosophila</taxon>
    </lineage>
</organism>
<name>A0A6J2T3N6_DROLE</name>
<evidence type="ECO:0000256" key="15">
    <source>
        <dbReference type="ARBA" id="ARBA00031387"/>
    </source>
</evidence>
<feature type="transmembrane region" description="Helical" evidence="17">
    <location>
        <begin position="82"/>
        <end position="100"/>
    </location>
</feature>
<evidence type="ECO:0000256" key="16">
    <source>
        <dbReference type="ARBA" id="ARBA00046528"/>
    </source>
</evidence>
<evidence type="ECO:0000256" key="5">
    <source>
        <dbReference type="ARBA" id="ARBA00022448"/>
    </source>
</evidence>
<evidence type="ECO:0000256" key="17">
    <source>
        <dbReference type="SAM" id="Phobius"/>
    </source>
</evidence>
<dbReference type="PANTHER" id="PTHR13327:SF0">
    <property type="entry name" value="NADH DEHYDROGENASE [UBIQUINONE] 1 BETA SUBCOMPLEX SUBUNIT 11, MITOCHONDRIAL"/>
    <property type="match status" value="1"/>
</dbReference>
<keyword evidence="6" id="KW-0679">Respiratory chain</keyword>
<evidence type="ECO:0000256" key="11">
    <source>
        <dbReference type="ARBA" id="ARBA00022989"/>
    </source>
</evidence>
<evidence type="ECO:0000256" key="4">
    <source>
        <dbReference type="ARBA" id="ARBA00018632"/>
    </source>
</evidence>
<dbReference type="RefSeq" id="XP_030369855.1">
    <property type="nucleotide sequence ID" value="XM_030513995.1"/>
</dbReference>
<dbReference type="CTD" id="42282"/>
<dbReference type="AlphaFoldDB" id="A0A6J2T3N6"/>
<dbReference type="InterPro" id="IPR019329">
    <property type="entry name" value="NADH_UbQ_OxRdtase_ESSS_su"/>
</dbReference>